<accession>A0A673LS02</accession>
<dbReference type="GO" id="GO:0007156">
    <property type="term" value="P:homophilic cell adhesion via plasma membrane adhesion molecules"/>
    <property type="evidence" value="ECO:0007669"/>
    <property type="project" value="InterPro"/>
</dbReference>
<comment type="subcellular location">
    <subcellularLocation>
        <location evidence="1">Membrane</location>
        <topology evidence="1">Single-pass membrane protein</topology>
    </subcellularLocation>
</comment>
<protein>
    <recommendedName>
        <fullName evidence="11">Cadherin domain-containing protein</fullName>
    </recommendedName>
</protein>
<dbReference type="GO" id="GO:0008013">
    <property type="term" value="F:beta-catenin binding"/>
    <property type="evidence" value="ECO:0007669"/>
    <property type="project" value="TreeGrafter"/>
</dbReference>
<dbReference type="InterPro" id="IPR039808">
    <property type="entry name" value="Cadherin"/>
</dbReference>
<dbReference type="PROSITE" id="PS50268">
    <property type="entry name" value="CADHERIN_2"/>
    <property type="match status" value="3"/>
</dbReference>
<dbReference type="PANTHER" id="PTHR24027">
    <property type="entry name" value="CADHERIN-23"/>
    <property type="match status" value="1"/>
</dbReference>
<evidence type="ECO:0000256" key="2">
    <source>
        <dbReference type="ARBA" id="ARBA00022536"/>
    </source>
</evidence>
<evidence type="ECO:0000256" key="5">
    <source>
        <dbReference type="ARBA" id="ARBA00022737"/>
    </source>
</evidence>
<dbReference type="Gene3D" id="2.60.40.60">
    <property type="entry name" value="Cadherins"/>
    <property type="match status" value="3"/>
</dbReference>
<sequence length="333" mass="36684">MQRVPSTITLNVSVSDGVFTSTAQVHIRVERANLHAPQFTQGMYEADLQENAPVGSKVIAIRAQDADPGPFGDVRYVLLSDSARDLFSIDGNGQIKTLERLDREERSEMVLSIAAVDAGGRSGYCSVRVTILDENDNAPQFGASEYHASMRSEVEPGTLVTQVQAWDLDQGANGQVSYSLYSEASMQVTELLDIDPDSGWVRLLDREVQSSYHITVRASDQGVPVRLSSLVNITITVLDINDNPPVFERRDYLATLPEDVAVGTEVVQVYAASKDIGTNADIYYNIRSGNQQGHFTININTGDMHLDYYLRPTFLSTPTMAQNLFIHAYSGQK</sequence>
<dbReference type="GO" id="GO:0044331">
    <property type="term" value="P:cell-cell adhesion mediated by cadherin"/>
    <property type="evidence" value="ECO:0007669"/>
    <property type="project" value="TreeGrafter"/>
</dbReference>
<keyword evidence="9" id="KW-1015">Disulfide bond</keyword>
<reference evidence="12" key="2">
    <citation type="submission" date="2025-09" db="UniProtKB">
        <authorList>
            <consortium name="Ensembl"/>
        </authorList>
    </citation>
    <scope>IDENTIFICATION</scope>
</reference>
<name>A0A673LS02_9TELE</name>
<feature type="domain" description="Cadherin" evidence="11">
    <location>
        <begin position="40"/>
        <end position="141"/>
    </location>
</feature>
<dbReference type="FunFam" id="2.60.40.60:FF:000033">
    <property type="entry name" value="FAT atypical cadherin 1"/>
    <property type="match status" value="1"/>
</dbReference>
<dbReference type="InterPro" id="IPR015919">
    <property type="entry name" value="Cadherin-like_sf"/>
</dbReference>
<feature type="domain" description="Cadherin" evidence="11">
    <location>
        <begin position="248"/>
        <end position="302"/>
    </location>
</feature>
<dbReference type="InterPro" id="IPR020894">
    <property type="entry name" value="Cadherin_CS"/>
</dbReference>
<keyword evidence="4" id="KW-0732">Signal</keyword>
<keyword evidence="13" id="KW-1185">Reference proteome</keyword>
<dbReference type="GO" id="GO:0005509">
    <property type="term" value="F:calcium ion binding"/>
    <property type="evidence" value="ECO:0007669"/>
    <property type="project" value="UniProtKB-UniRule"/>
</dbReference>
<keyword evidence="3" id="KW-0812">Transmembrane</keyword>
<evidence type="ECO:0000256" key="3">
    <source>
        <dbReference type="ARBA" id="ARBA00022692"/>
    </source>
</evidence>
<organism evidence="12 13">
    <name type="scientific">Sinocyclocheilus rhinocerous</name>
    <dbReference type="NCBI Taxonomy" id="307959"/>
    <lineage>
        <taxon>Eukaryota</taxon>
        <taxon>Metazoa</taxon>
        <taxon>Chordata</taxon>
        <taxon>Craniata</taxon>
        <taxon>Vertebrata</taxon>
        <taxon>Euteleostomi</taxon>
        <taxon>Actinopterygii</taxon>
        <taxon>Neopterygii</taxon>
        <taxon>Teleostei</taxon>
        <taxon>Ostariophysi</taxon>
        <taxon>Cypriniformes</taxon>
        <taxon>Cyprinidae</taxon>
        <taxon>Cyprininae</taxon>
        <taxon>Sinocyclocheilus</taxon>
    </lineage>
</organism>
<evidence type="ECO:0000256" key="7">
    <source>
        <dbReference type="ARBA" id="ARBA00022989"/>
    </source>
</evidence>
<dbReference type="GO" id="GO:0007043">
    <property type="term" value="P:cell-cell junction assembly"/>
    <property type="evidence" value="ECO:0007669"/>
    <property type="project" value="TreeGrafter"/>
</dbReference>
<dbReference type="Pfam" id="PF00028">
    <property type="entry name" value="Cadherin"/>
    <property type="match status" value="3"/>
</dbReference>
<dbReference type="InterPro" id="IPR002126">
    <property type="entry name" value="Cadherin-like_dom"/>
</dbReference>
<dbReference type="PANTHER" id="PTHR24027:SF438">
    <property type="entry name" value="CADHERIN 23"/>
    <property type="match status" value="1"/>
</dbReference>
<dbReference type="Proteomes" id="UP000472270">
    <property type="component" value="Unassembled WGS sequence"/>
</dbReference>
<dbReference type="GO" id="GO:0034332">
    <property type="term" value="P:adherens junction organization"/>
    <property type="evidence" value="ECO:0007669"/>
    <property type="project" value="TreeGrafter"/>
</dbReference>
<dbReference type="PROSITE" id="PS00232">
    <property type="entry name" value="CADHERIN_1"/>
    <property type="match status" value="1"/>
</dbReference>
<dbReference type="GO" id="GO:0005912">
    <property type="term" value="C:adherens junction"/>
    <property type="evidence" value="ECO:0007669"/>
    <property type="project" value="TreeGrafter"/>
</dbReference>
<dbReference type="GO" id="GO:0045296">
    <property type="term" value="F:cadherin binding"/>
    <property type="evidence" value="ECO:0007669"/>
    <property type="project" value="TreeGrafter"/>
</dbReference>
<dbReference type="Ensembl" id="ENSSRHT00000080862.1">
    <property type="protein sequence ID" value="ENSSRHP00000078723.1"/>
    <property type="gene ID" value="ENSSRHG00000039064.1"/>
</dbReference>
<dbReference type="SMART" id="SM00112">
    <property type="entry name" value="CA"/>
    <property type="match status" value="2"/>
</dbReference>
<evidence type="ECO:0000313" key="12">
    <source>
        <dbReference type="Ensembl" id="ENSSRHP00000078723.1"/>
    </source>
</evidence>
<evidence type="ECO:0000256" key="4">
    <source>
        <dbReference type="ARBA" id="ARBA00022729"/>
    </source>
</evidence>
<keyword evidence="5" id="KW-0677">Repeat</keyword>
<dbReference type="CDD" id="cd11304">
    <property type="entry name" value="Cadherin_repeat"/>
    <property type="match status" value="3"/>
</dbReference>
<dbReference type="GO" id="GO:0016477">
    <property type="term" value="P:cell migration"/>
    <property type="evidence" value="ECO:0007669"/>
    <property type="project" value="TreeGrafter"/>
</dbReference>
<dbReference type="FunFam" id="2.60.40.60:FF:000058">
    <property type="entry name" value="FAT atypical cadherin 3"/>
    <property type="match status" value="1"/>
</dbReference>
<dbReference type="GO" id="GO:0000902">
    <property type="term" value="P:cell morphogenesis"/>
    <property type="evidence" value="ECO:0007669"/>
    <property type="project" value="TreeGrafter"/>
</dbReference>
<keyword evidence="6 10" id="KW-0106">Calcium</keyword>
<evidence type="ECO:0000256" key="9">
    <source>
        <dbReference type="ARBA" id="ARBA00023157"/>
    </source>
</evidence>
<keyword evidence="8" id="KW-0472">Membrane</keyword>
<evidence type="ECO:0000313" key="13">
    <source>
        <dbReference type="Proteomes" id="UP000472270"/>
    </source>
</evidence>
<evidence type="ECO:0000259" key="11">
    <source>
        <dbReference type="PROSITE" id="PS50268"/>
    </source>
</evidence>
<feature type="domain" description="Cadherin" evidence="11">
    <location>
        <begin position="142"/>
        <end position="247"/>
    </location>
</feature>
<evidence type="ECO:0000256" key="1">
    <source>
        <dbReference type="ARBA" id="ARBA00004167"/>
    </source>
</evidence>
<evidence type="ECO:0000256" key="10">
    <source>
        <dbReference type="PROSITE-ProRule" id="PRU00043"/>
    </source>
</evidence>
<keyword evidence="7" id="KW-1133">Transmembrane helix</keyword>
<keyword evidence="2" id="KW-0245">EGF-like domain</keyword>
<dbReference type="GO" id="GO:0016342">
    <property type="term" value="C:catenin complex"/>
    <property type="evidence" value="ECO:0007669"/>
    <property type="project" value="TreeGrafter"/>
</dbReference>
<evidence type="ECO:0000256" key="6">
    <source>
        <dbReference type="ARBA" id="ARBA00022837"/>
    </source>
</evidence>
<dbReference type="GO" id="GO:0016339">
    <property type="term" value="P:calcium-dependent cell-cell adhesion via plasma membrane cell adhesion molecules"/>
    <property type="evidence" value="ECO:0007669"/>
    <property type="project" value="TreeGrafter"/>
</dbReference>
<dbReference type="SUPFAM" id="SSF49313">
    <property type="entry name" value="Cadherin-like"/>
    <property type="match status" value="3"/>
</dbReference>
<reference evidence="12" key="1">
    <citation type="submission" date="2025-08" db="UniProtKB">
        <authorList>
            <consortium name="Ensembl"/>
        </authorList>
    </citation>
    <scope>IDENTIFICATION</scope>
</reference>
<dbReference type="AlphaFoldDB" id="A0A673LS02"/>
<proteinExistence type="predicted"/>
<evidence type="ECO:0000256" key="8">
    <source>
        <dbReference type="ARBA" id="ARBA00023136"/>
    </source>
</evidence>
<dbReference type="PRINTS" id="PR00205">
    <property type="entry name" value="CADHERIN"/>
</dbReference>